<feature type="compositionally biased region" description="Acidic residues" evidence="1">
    <location>
        <begin position="283"/>
        <end position="292"/>
    </location>
</feature>
<dbReference type="EMBL" id="BDQF01000007">
    <property type="protein sequence ID" value="GAW80054.1"/>
    <property type="molecule type" value="Genomic_DNA"/>
</dbReference>
<evidence type="ECO:0000256" key="1">
    <source>
        <dbReference type="SAM" id="MobiDB-lite"/>
    </source>
</evidence>
<dbReference type="GeneID" id="39746766"/>
<evidence type="ECO:0000313" key="4">
    <source>
        <dbReference type="Proteomes" id="UP000195521"/>
    </source>
</evidence>
<evidence type="ECO:0008006" key="5">
    <source>
        <dbReference type="Google" id="ProtNLM"/>
    </source>
</evidence>
<sequence length="413" mass="48401">MHKILGASFYLFILLFYFYNPSETFGIENKKGLNDAIKEKSCLRRGNLMHYFLADEGNFILDTDVNVNSKTRREGTGIPVEIFADVGDEDANGDEKQDVDSIDHLGNIHKEFLLDMIEMWNNQNYDKYGDKKRDQIKEIKNLKTKQYKPNIDDMFGRKTHSRNDWRGNKLCAYIYVNCLVQSYSGYREKNQMPIVSKVSSISASIPVPLCQLMISQPTRKCPKKGRNNNCRYSTKANNFLHPLIGKYKKKDKTDRNNIDHILEESNENILNNLINEKSKNEISEEDEDDEGDEHVLDYDKSNPDENDYCNVGYFENGNLYFYPIEVEEEDEISKNSNRKTIKNKKRKTREKKSKLFEAPISIFNIKRYKNINRIKNKITKIWKKMINAFMYDPDYYGILVYLTTDAADLIMNQ</sequence>
<keyword evidence="4" id="KW-1185">Reference proteome</keyword>
<organism evidence="3 4">
    <name type="scientific">Plasmodium gonderi</name>
    <dbReference type="NCBI Taxonomy" id="77519"/>
    <lineage>
        <taxon>Eukaryota</taxon>
        <taxon>Sar</taxon>
        <taxon>Alveolata</taxon>
        <taxon>Apicomplexa</taxon>
        <taxon>Aconoidasida</taxon>
        <taxon>Haemosporida</taxon>
        <taxon>Plasmodiidae</taxon>
        <taxon>Plasmodium</taxon>
        <taxon>Plasmodium (Plasmodium)</taxon>
    </lineage>
</organism>
<accession>A0A1Y1JIY0</accession>
<evidence type="ECO:0000256" key="2">
    <source>
        <dbReference type="SAM" id="SignalP"/>
    </source>
</evidence>
<dbReference type="RefSeq" id="XP_028542643.1">
    <property type="nucleotide sequence ID" value="XM_028686842.1"/>
</dbReference>
<feature type="chain" id="PRO_5012711187" description="Variable surface protein" evidence="2">
    <location>
        <begin position="25"/>
        <end position="413"/>
    </location>
</feature>
<feature type="signal peptide" evidence="2">
    <location>
        <begin position="1"/>
        <end position="24"/>
    </location>
</feature>
<dbReference type="OMA" id="HQGRNCP"/>
<gene>
    <name evidence="3" type="ORF">PGO_061990</name>
</gene>
<proteinExistence type="predicted"/>
<keyword evidence="2" id="KW-0732">Signal</keyword>
<dbReference type="OrthoDB" id="385287at2759"/>
<name>A0A1Y1JIY0_PLAGO</name>
<dbReference type="Proteomes" id="UP000195521">
    <property type="component" value="Unassembled WGS sequence"/>
</dbReference>
<feature type="region of interest" description="Disordered" evidence="1">
    <location>
        <begin position="277"/>
        <end position="299"/>
    </location>
</feature>
<protein>
    <recommendedName>
        <fullName evidence="5">Variable surface protein</fullName>
    </recommendedName>
</protein>
<comment type="caution">
    <text evidence="3">The sequence shown here is derived from an EMBL/GenBank/DDBJ whole genome shotgun (WGS) entry which is preliminary data.</text>
</comment>
<reference evidence="4" key="1">
    <citation type="submission" date="2017-04" db="EMBL/GenBank/DDBJ databases">
        <title>Plasmodium gonderi genome.</title>
        <authorList>
            <person name="Arisue N."/>
            <person name="Honma H."/>
            <person name="Kawai S."/>
            <person name="Tougan T."/>
            <person name="Tanabe K."/>
            <person name="Horii T."/>
        </authorList>
    </citation>
    <scope>NUCLEOTIDE SEQUENCE [LARGE SCALE GENOMIC DNA]</scope>
    <source>
        <strain evidence="4">ATCC 30045</strain>
    </source>
</reference>
<evidence type="ECO:0000313" key="3">
    <source>
        <dbReference type="EMBL" id="GAW80054.1"/>
    </source>
</evidence>
<dbReference type="AlphaFoldDB" id="A0A1Y1JIY0"/>